<dbReference type="SUPFAM" id="SSF52540">
    <property type="entry name" value="P-loop containing nucleoside triphosphate hydrolases"/>
    <property type="match status" value="1"/>
</dbReference>
<dbReference type="GO" id="GO:0048312">
    <property type="term" value="P:intracellular distribution of mitochondria"/>
    <property type="evidence" value="ECO:0007669"/>
    <property type="project" value="TreeGrafter"/>
</dbReference>
<protein>
    <submittedName>
        <fullName evidence="5">Interferon-induced GTP-binding protein Mx2</fullName>
    </submittedName>
</protein>
<dbReference type="GO" id="GO:0006897">
    <property type="term" value="P:endocytosis"/>
    <property type="evidence" value="ECO:0007669"/>
    <property type="project" value="TreeGrafter"/>
</dbReference>
<evidence type="ECO:0000313" key="5">
    <source>
        <dbReference type="EMBL" id="KAH7316966.1"/>
    </source>
</evidence>
<comment type="caution">
    <text evidence="5">The sequence shown here is derived from an EMBL/GenBank/DDBJ whole genome shotgun (WGS) entry which is preliminary data.</text>
</comment>
<evidence type="ECO:0000259" key="4">
    <source>
        <dbReference type="PROSITE" id="PS51718"/>
    </source>
</evidence>
<dbReference type="AlphaFoldDB" id="A0A8K0WRA1"/>
<dbReference type="EMBL" id="JAGPNK010000008">
    <property type="protein sequence ID" value="KAH7316966.1"/>
    <property type="molecule type" value="Genomic_DNA"/>
</dbReference>
<dbReference type="Pfam" id="PF01031">
    <property type="entry name" value="Dynamin_M"/>
    <property type="match status" value="1"/>
</dbReference>
<dbReference type="GO" id="GO:0008017">
    <property type="term" value="F:microtubule binding"/>
    <property type="evidence" value="ECO:0007669"/>
    <property type="project" value="TreeGrafter"/>
</dbReference>
<dbReference type="Gene3D" id="3.40.50.300">
    <property type="entry name" value="P-loop containing nucleotide triphosphate hydrolases"/>
    <property type="match status" value="1"/>
</dbReference>
<dbReference type="GO" id="GO:0005739">
    <property type="term" value="C:mitochondrion"/>
    <property type="evidence" value="ECO:0007669"/>
    <property type="project" value="TreeGrafter"/>
</dbReference>
<evidence type="ECO:0000256" key="2">
    <source>
        <dbReference type="ARBA" id="ARBA00023134"/>
    </source>
</evidence>
<gene>
    <name evidence="5" type="ORF">B0I35DRAFT_354280</name>
</gene>
<dbReference type="SMART" id="SM00053">
    <property type="entry name" value="DYNc"/>
    <property type="match status" value="1"/>
</dbReference>
<sequence>MTETKPIALANQALLAKIDKLRETNVGAAIPLPQLVVVGDQSSGKSSVPESVTGFCFPRAAGLCTRYATQITCTRQAVSKVTISIIPRPEADGLFKPRLPSFERQLNRLNDEDLAKVFDEASFAMGIRIGTNDDNPDASAFGEDILKIEISGPEQTHLTVIDVPGIFRVATPGLTVESDVALVRNIVKRYMANPRTIILAVLPCNVDIATQEILKLAEEADPDGIRTMGVLTKPDLAIEKATQDAVVDLVQGRRNKLKLGYFVVKNRNADDTISTASDRLATENAFFMAPHWSSIATSCGTAALTARLRDLLLEISKRELPKVKAEIEKRKRQTEAQLNAMGEPRDNENTQRQYLVKIASRIQDITKSALNGHYADDTIFKHKADLRLITKMIQLNEDFSNVFWKCGHYQHFRSGLEDKGEKLLGEVIPTTVSGMPGNVYDELHDIIDTDYECPKPLRGPMTETVQELYSSSRGPELGTFNGTVLASVFDKSAQKWKPLVMSHTSKAILLVHDFIFNLLDELCPDSMVKEQLWGNVVDDLREKYKHAMKHACFLLEIEGSSWPITYNHYFNATLQTKRQKRLAESLTDLAVSIPEHEGTGFIPLDHIRQHTTDMDNKQQVCEDILDSLESYYKVARKRFVDTVCQHVVHYMLLSGPDSPLKVLSPDYVLKLTPDQLEIIAGEDTAGKSQRQRLTRELESLSSAIQILRT</sequence>
<evidence type="ECO:0000313" key="6">
    <source>
        <dbReference type="Proteomes" id="UP000813444"/>
    </source>
</evidence>
<dbReference type="InterPro" id="IPR030381">
    <property type="entry name" value="G_DYNAMIN_dom"/>
</dbReference>
<dbReference type="InterPro" id="IPR020850">
    <property type="entry name" value="GED_dom"/>
</dbReference>
<dbReference type="PRINTS" id="PR00195">
    <property type="entry name" value="DYNAMIN"/>
</dbReference>
<dbReference type="GO" id="GO:0003924">
    <property type="term" value="F:GTPase activity"/>
    <property type="evidence" value="ECO:0007669"/>
    <property type="project" value="InterPro"/>
</dbReference>
<dbReference type="Gene3D" id="1.20.120.1240">
    <property type="entry name" value="Dynamin, middle domain"/>
    <property type="match status" value="1"/>
</dbReference>
<dbReference type="PANTHER" id="PTHR11566">
    <property type="entry name" value="DYNAMIN"/>
    <property type="match status" value="1"/>
</dbReference>
<dbReference type="GO" id="GO:0005874">
    <property type="term" value="C:microtubule"/>
    <property type="evidence" value="ECO:0007669"/>
    <property type="project" value="TreeGrafter"/>
</dbReference>
<dbReference type="GO" id="GO:0005525">
    <property type="term" value="F:GTP binding"/>
    <property type="evidence" value="ECO:0007669"/>
    <property type="project" value="InterPro"/>
</dbReference>
<keyword evidence="6" id="KW-1185">Reference proteome</keyword>
<proteinExistence type="predicted"/>
<dbReference type="Proteomes" id="UP000813444">
    <property type="component" value="Unassembled WGS sequence"/>
</dbReference>
<dbReference type="GO" id="GO:0016559">
    <property type="term" value="P:peroxisome fission"/>
    <property type="evidence" value="ECO:0007669"/>
    <property type="project" value="TreeGrafter"/>
</dbReference>
<dbReference type="Pfam" id="PF00350">
    <property type="entry name" value="Dynamin_N"/>
    <property type="match status" value="1"/>
</dbReference>
<dbReference type="InterPro" id="IPR000375">
    <property type="entry name" value="Dynamin_stalk"/>
</dbReference>
<evidence type="ECO:0000259" key="3">
    <source>
        <dbReference type="PROSITE" id="PS51388"/>
    </source>
</evidence>
<accession>A0A8K0WRA1</accession>
<dbReference type="PROSITE" id="PS51388">
    <property type="entry name" value="GED"/>
    <property type="match status" value="1"/>
</dbReference>
<dbReference type="Pfam" id="PF02212">
    <property type="entry name" value="GED"/>
    <property type="match status" value="1"/>
</dbReference>
<dbReference type="PROSITE" id="PS51718">
    <property type="entry name" value="G_DYNAMIN_2"/>
    <property type="match status" value="1"/>
</dbReference>
<dbReference type="InterPro" id="IPR003130">
    <property type="entry name" value="GED"/>
</dbReference>
<dbReference type="InterPro" id="IPR022812">
    <property type="entry name" value="Dynamin"/>
</dbReference>
<dbReference type="GO" id="GO:0016020">
    <property type="term" value="C:membrane"/>
    <property type="evidence" value="ECO:0007669"/>
    <property type="project" value="TreeGrafter"/>
</dbReference>
<keyword evidence="1" id="KW-0547">Nucleotide-binding</keyword>
<dbReference type="GO" id="GO:0000266">
    <property type="term" value="P:mitochondrial fission"/>
    <property type="evidence" value="ECO:0007669"/>
    <property type="project" value="TreeGrafter"/>
</dbReference>
<feature type="domain" description="GED" evidence="3">
    <location>
        <begin position="621"/>
        <end position="709"/>
    </location>
</feature>
<keyword evidence="2" id="KW-0342">GTP-binding</keyword>
<dbReference type="InterPro" id="IPR027417">
    <property type="entry name" value="P-loop_NTPase"/>
</dbReference>
<dbReference type="CDD" id="cd08771">
    <property type="entry name" value="DLP_1"/>
    <property type="match status" value="1"/>
</dbReference>
<name>A0A8K0WRA1_9HYPO</name>
<feature type="domain" description="Dynamin-type G" evidence="4">
    <location>
        <begin position="29"/>
        <end position="321"/>
    </location>
</feature>
<dbReference type="InterPro" id="IPR001401">
    <property type="entry name" value="Dynamin_GTPase"/>
</dbReference>
<reference evidence="5" key="1">
    <citation type="journal article" date="2021" name="Nat. Commun.">
        <title>Genetic determinants of endophytism in the Arabidopsis root mycobiome.</title>
        <authorList>
            <person name="Mesny F."/>
            <person name="Miyauchi S."/>
            <person name="Thiergart T."/>
            <person name="Pickel B."/>
            <person name="Atanasova L."/>
            <person name="Karlsson M."/>
            <person name="Huettel B."/>
            <person name="Barry K.W."/>
            <person name="Haridas S."/>
            <person name="Chen C."/>
            <person name="Bauer D."/>
            <person name="Andreopoulos W."/>
            <person name="Pangilinan J."/>
            <person name="LaButti K."/>
            <person name="Riley R."/>
            <person name="Lipzen A."/>
            <person name="Clum A."/>
            <person name="Drula E."/>
            <person name="Henrissat B."/>
            <person name="Kohler A."/>
            <person name="Grigoriev I.V."/>
            <person name="Martin F.M."/>
            <person name="Hacquard S."/>
        </authorList>
    </citation>
    <scope>NUCLEOTIDE SEQUENCE</scope>
    <source>
        <strain evidence="5">MPI-CAGE-CH-0235</strain>
    </source>
</reference>
<evidence type="ECO:0000256" key="1">
    <source>
        <dbReference type="ARBA" id="ARBA00022741"/>
    </source>
</evidence>
<dbReference type="FunFam" id="3.40.50.300:FF:001425">
    <property type="entry name" value="Dynamin GTPase, putative"/>
    <property type="match status" value="1"/>
</dbReference>
<dbReference type="InterPro" id="IPR045063">
    <property type="entry name" value="Dynamin_N"/>
</dbReference>
<organism evidence="5 6">
    <name type="scientific">Stachybotrys elegans</name>
    <dbReference type="NCBI Taxonomy" id="80388"/>
    <lineage>
        <taxon>Eukaryota</taxon>
        <taxon>Fungi</taxon>
        <taxon>Dikarya</taxon>
        <taxon>Ascomycota</taxon>
        <taxon>Pezizomycotina</taxon>
        <taxon>Sordariomycetes</taxon>
        <taxon>Hypocreomycetidae</taxon>
        <taxon>Hypocreales</taxon>
        <taxon>Stachybotryaceae</taxon>
        <taxon>Stachybotrys</taxon>
    </lineage>
</organism>
<dbReference type="OrthoDB" id="415706at2759"/>
<dbReference type="PANTHER" id="PTHR11566:SF215">
    <property type="entry name" value="DYNAMIN GTPASE"/>
    <property type="match status" value="1"/>
</dbReference>